<dbReference type="RefSeq" id="XP_004035697.1">
    <property type="nucleotide sequence ID" value="XM_004035649.1"/>
</dbReference>
<evidence type="ECO:0000256" key="1">
    <source>
        <dbReference type="SAM" id="MobiDB-lite"/>
    </source>
</evidence>
<evidence type="ECO:0000313" key="3">
    <source>
        <dbReference type="Proteomes" id="UP000008983"/>
    </source>
</evidence>
<reference evidence="2 3" key="1">
    <citation type="submission" date="2011-07" db="EMBL/GenBank/DDBJ databases">
        <authorList>
            <person name="Coyne R."/>
            <person name="Brami D."/>
            <person name="Johnson J."/>
            <person name="Hostetler J."/>
            <person name="Hannick L."/>
            <person name="Clark T."/>
            <person name="Cassidy-Hanley D."/>
            <person name="Inman J."/>
        </authorList>
    </citation>
    <scope>NUCLEOTIDE SEQUENCE [LARGE SCALE GENOMIC DNA]</scope>
    <source>
        <strain evidence="2 3">G5</strain>
    </source>
</reference>
<feature type="compositionally biased region" description="Low complexity" evidence="1">
    <location>
        <begin position="10"/>
        <end position="23"/>
    </location>
</feature>
<accession>G0QRE2</accession>
<dbReference type="AlphaFoldDB" id="G0QRE2"/>
<dbReference type="InParanoid" id="G0QRE2"/>
<dbReference type="Proteomes" id="UP000008983">
    <property type="component" value="Unassembled WGS sequence"/>
</dbReference>
<keyword evidence="3" id="KW-1185">Reference proteome</keyword>
<feature type="region of interest" description="Disordered" evidence="1">
    <location>
        <begin position="1"/>
        <end position="23"/>
    </location>
</feature>
<dbReference type="GeneID" id="14908375"/>
<organism evidence="2 3">
    <name type="scientific">Ichthyophthirius multifiliis</name>
    <name type="common">White spot disease agent</name>
    <name type="synonym">Ich</name>
    <dbReference type="NCBI Taxonomy" id="5932"/>
    <lineage>
        <taxon>Eukaryota</taxon>
        <taxon>Sar</taxon>
        <taxon>Alveolata</taxon>
        <taxon>Ciliophora</taxon>
        <taxon>Intramacronucleata</taxon>
        <taxon>Oligohymenophorea</taxon>
        <taxon>Hymenostomatida</taxon>
        <taxon>Ophryoglenina</taxon>
        <taxon>Ichthyophthirius</taxon>
    </lineage>
</organism>
<proteinExistence type="predicted"/>
<dbReference type="EMBL" id="GL983752">
    <property type="protein sequence ID" value="EGR32211.1"/>
    <property type="molecule type" value="Genomic_DNA"/>
</dbReference>
<gene>
    <name evidence="2" type="ORF">IMG5_092160</name>
</gene>
<name>G0QRE2_ICHMU</name>
<evidence type="ECO:0000313" key="2">
    <source>
        <dbReference type="EMBL" id="EGR32211.1"/>
    </source>
</evidence>
<sequence length="117" mass="13806">PQSEEKSQKIQMNQPQNISNQNQQIKPILISQKAGDGLWCQVREEQYNQIAEKIVQKKEKQYTSKIENEILQTLEKQCSELGQKLEKQIVIVQQRNIEITQMKKIIDNQNIQIQEQM</sequence>
<feature type="non-terminal residue" evidence="2">
    <location>
        <position position="1"/>
    </location>
</feature>
<protein>
    <submittedName>
        <fullName evidence="2">Uncharacterized protein</fullName>
    </submittedName>
</protein>
<feature type="non-terminal residue" evidence="2">
    <location>
        <position position="117"/>
    </location>
</feature>